<evidence type="ECO:0000313" key="2">
    <source>
        <dbReference type="EMBL" id="AKV00428.1"/>
    </source>
</evidence>
<dbReference type="EMBL" id="CP012333">
    <property type="protein sequence ID" value="AKV00428.1"/>
    <property type="molecule type" value="Genomic_DNA"/>
</dbReference>
<keyword evidence="3" id="KW-1185">Reference proteome</keyword>
<reference evidence="2 3" key="1">
    <citation type="submission" date="2015-08" db="EMBL/GenBank/DDBJ databases">
        <authorList>
            <person name="Babu N.S."/>
            <person name="Beckwith C.J."/>
            <person name="Beseler K.G."/>
            <person name="Brison A."/>
            <person name="Carone J.V."/>
            <person name="Caskin T.P."/>
            <person name="Diamond M."/>
            <person name="Durham M.E."/>
            <person name="Foxe J.M."/>
            <person name="Go M."/>
            <person name="Henderson B.A."/>
            <person name="Jones I.B."/>
            <person name="McGettigan J.A."/>
            <person name="Micheletti S.J."/>
            <person name="Nasrallah M.E."/>
            <person name="Ortiz D."/>
            <person name="Piller C.R."/>
            <person name="Privatt S.R."/>
            <person name="Schneider S.L."/>
            <person name="Sharp S."/>
            <person name="Smith T.C."/>
            <person name="Stanton J.D."/>
            <person name="Ullery H.E."/>
            <person name="Wilson R.J."/>
            <person name="Serrano M.G."/>
            <person name="Buck G."/>
            <person name="Lee V."/>
            <person name="Wang Y."/>
            <person name="Carvalho R."/>
            <person name="Voegtly L."/>
            <person name="Shi R."/>
            <person name="Duckworth R."/>
            <person name="Johnson A."/>
            <person name="Loviza R."/>
            <person name="Walstead R."/>
            <person name="Shah Z."/>
            <person name="Kiflezghi M."/>
            <person name="Wade K."/>
            <person name="Ball S.L."/>
            <person name="Bradley K.W."/>
            <person name="Asai D.J."/>
            <person name="Bowman C.A."/>
            <person name="Russell D.A."/>
            <person name="Pope W.H."/>
            <person name="Jacobs-Sera D."/>
            <person name="Hendrix R.W."/>
            <person name="Hatfull G.F."/>
        </authorList>
    </citation>
    <scope>NUCLEOTIDE SEQUENCE [LARGE SCALE GENOMIC DNA]</scope>
    <source>
        <strain evidence="2 3">DSM 27648</strain>
    </source>
</reference>
<dbReference type="Proteomes" id="UP000064967">
    <property type="component" value="Chromosome"/>
</dbReference>
<name>A0A0K1Q3V1_9BACT</name>
<protein>
    <submittedName>
        <fullName evidence="2">Uncharacterized protein</fullName>
    </submittedName>
</protein>
<feature type="region of interest" description="Disordered" evidence="1">
    <location>
        <begin position="131"/>
        <end position="152"/>
    </location>
</feature>
<gene>
    <name evidence="2" type="ORF">AKJ09_07091</name>
</gene>
<proteinExistence type="predicted"/>
<dbReference type="OrthoDB" id="5288636at2"/>
<dbReference type="KEGG" id="llu:AKJ09_07091"/>
<sequence length="152" mass="16531">MASPKSRKPEGIAPTLLLEQVKGTAPWAFALEPKLPSIEILSKAPEIEARWKKGEAGEDYFVELLAAHYTTVATFCPTDVDTRIRQHVWAQLSGNRLASAIERVEEVATWDVRPVSARHVVVGKEVLAGHQGNGSASWRGPSGAPSRSPTRP</sequence>
<accession>A0A0K1Q3V1</accession>
<evidence type="ECO:0000313" key="3">
    <source>
        <dbReference type="Proteomes" id="UP000064967"/>
    </source>
</evidence>
<dbReference type="RefSeq" id="WP_146651719.1">
    <property type="nucleotide sequence ID" value="NZ_CP012333.1"/>
</dbReference>
<evidence type="ECO:0000256" key="1">
    <source>
        <dbReference type="SAM" id="MobiDB-lite"/>
    </source>
</evidence>
<dbReference type="STRING" id="1391654.AKJ09_07091"/>
<dbReference type="AlphaFoldDB" id="A0A0K1Q3V1"/>
<organism evidence="2 3">
    <name type="scientific">Labilithrix luteola</name>
    <dbReference type="NCBI Taxonomy" id="1391654"/>
    <lineage>
        <taxon>Bacteria</taxon>
        <taxon>Pseudomonadati</taxon>
        <taxon>Myxococcota</taxon>
        <taxon>Polyangia</taxon>
        <taxon>Polyangiales</taxon>
        <taxon>Labilitrichaceae</taxon>
        <taxon>Labilithrix</taxon>
    </lineage>
</organism>